<dbReference type="PANTHER" id="PTHR11579">
    <property type="entry name" value="PROTEIN-L-ISOASPARTATE O-METHYLTRANSFERASE"/>
    <property type="match status" value="1"/>
</dbReference>
<dbReference type="AlphaFoldDB" id="A0A1T5BNA5"/>
<evidence type="ECO:0000256" key="2">
    <source>
        <dbReference type="ARBA" id="ARBA00013346"/>
    </source>
</evidence>
<keyword evidence="4" id="KW-0808">Transferase</keyword>
<dbReference type="STRING" id="439228.SAMN06295920_103119"/>
<sequence length="214" mass="21712">MTEQNFEQMRHAMVVSQLRTTGVNDPRVVAAMGEVARERFVGADKAAIAYADLPLPIAPGRALNPPMVTGRLLTEAQVAPGETVLVVGAATGYTAALLEKLGARVVAVEEDVDLLAAGKAAVPGVTWVKAPPASGSKKGAPYSLIVIDGAVEQIPQALIDQLADGGRLVGALIDNGVSRLVSGVRAGGGFGATAFADADAAVLPGFGVPAAFSF</sequence>
<reference evidence="5" key="1">
    <citation type="submission" date="2017-02" db="EMBL/GenBank/DDBJ databases">
        <authorList>
            <person name="Varghese N."/>
            <person name="Submissions S."/>
        </authorList>
    </citation>
    <scope>NUCLEOTIDE SEQUENCE [LARGE SCALE GENOMIC DNA]</scope>
    <source>
        <strain evidence="5">UM2</strain>
    </source>
</reference>
<comment type="similarity">
    <text evidence="1">Belongs to the methyltransferase superfamily. L-isoaspartyl/D-aspartyl protein methyltransferase family.</text>
</comment>
<dbReference type="Proteomes" id="UP000189818">
    <property type="component" value="Unassembled WGS sequence"/>
</dbReference>
<evidence type="ECO:0000256" key="3">
    <source>
        <dbReference type="ARBA" id="ARBA00030757"/>
    </source>
</evidence>
<evidence type="ECO:0000256" key="1">
    <source>
        <dbReference type="ARBA" id="ARBA00005369"/>
    </source>
</evidence>
<keyword evidence="4" id="KW-0489">Methyltransferase</keyword>
<evidence type="ECO:0000313" key="5">
    <source>
        <dbReference type="Proteomes" id="UP000189818"/>
    </source>
</evidence>
<organism evidence="4 5">
    <name type="scientific">Rhizorhabdus histidinilytica</name>
    <dbReference type="NCBI Taxonomy" id="439228"/>
    <lineage>
        <taxon>Bacteria</taxon>
        <taxon>Pseudomonadati</taxon>
        <taxon>Pseudomonadota</taxon>
        <taxon>Alphaproteobacteria</taxon>
        <taxon>Sphingomonadales</taxon>
        <taxon>Sphingomonadaceae</taxon>
        <taxon>Rhizorhabdus</taxon>
    </lineage>
</organism>
<name>A0A1T5BNA5_9SPHN</name>
<dbReference type="EMBL" id="FUYM01000003">
    <property type="protein sequence ID" value="SKB48343.1"/>
    <property type="molecule type" value="Genomic_DNA"/>
</dbReference>
<dbReference type="PANTHER" id="PTHR11579:SF18">
    <property type="entry name" value="PROTEIN-L-ISOASPARTATE O-METHYLTRANSFERASE"/>
    <property type="match status" value="1"/>
</dbReference>
<dbReference type="SUPFAM" id="SSF53335">
    <property type="entry name" value="S-adenosyl-L-methionine-dependent methyltransferases"/>
    <property type="match status" value="1"/>
</dbReference>
<dbReference type="RefSeq" id="WP_079647457.1">
    <property type="nucleotide sequence ID" value="NZ_FUYM01000003.1"/>
</dbReference>
<evidence type="ECO:0000313" key="4">
    <source>
        <dbReference type="EMBL" id="SKB48343.1"/>
    </source>
</evidence>
<dbReference type="GO" id="GO:0005737">
    <property type="term" value="C:cytoplasm"/>
    <property type="evidence" value="ECO:0007669"/>
    <property type="project" value="TreeGrafter"/>
</dbReference>
<keyword evidence="5" id="KW-1185">Reference proteome</keyword>
<dbReference type="GO" id="GO:0004719">
    <property type="term" value="F:protein-L-isoaspartate (D-aspartate) O-methyltransferase activity"/>
    <property type="evidence" value="ECO:0007669"/>
    <property type="project" value="InterPro"/>
</dbReference>
<dbReference type="Gene3D" id="3.40.50.150">
    <property type="entry name" value="Vaccinia Virus protein VP39"/>
    <property type="match status" value="1"/>
</dbReference>
<dbReference type="Pfam" id="PF01135">
    <property type="entry name" value="PCMT"/>
    <property type="match status" value="1"/>
</dbReference>
<dbReference type="InterPro" id="IPR000682">
    <property type="entry name" value="PCMT"/>
</dbReference>
<dbReference type="GO" id="GO:0032259">
    <property type="term" value="P:methylation"/>
    <property type="evidence" value="ECO:0007669"/>
    <property type="project" value="UniProtKB-KW"/>
</dbReference>
<gene>
    <name evidence="4" type="ORF">SAMN06295920_103119</name>
</gene>
<accession>A0A1T5BNA5</accession>
<dbReference type="InterPro" id="IPR029063">
    <property type="entry name" value="SAM-dependent_MTases_sf"/>
</dbReference>
<proteinExistence type="inferred from homology"/>
<protein>
    <recommendedName>
        <fullName evidence="2">Protein-L-isoaspartate O-methyltransferase</fullName>
    </recommendedName>
    <alternativeName>
        <fullName evidence="3">Protein L-isoaspartyl methyltransferase</fullName>
    </alternativeName>
</protein>